<sequence length="287" mass="32880">MPSKNIKHSPYSRSEKLFVKWLEKELRGTGSGASYIRGLNINEVPSSGKGNRKRSVPSVTVLGRLIHLMSDLEYKVFRFFDLSKNVFDIREQFPLDREVTLSIAEKLKIGHPSVTDYNTKEKIANWMTTDLLVDYLDNEGNKKQLAVYIKPAKDLKSSRNLQKLIIEYVYWQLKGVRFCIITDNSFSKEVSRNLEFSGSFYDKQKLIDEMIPNLSVIEKHIASEIIATCSRIDLICESIDHKLDIPPGDSLRAFYYMIGTRKIDVELSKVSVGPLTHSSFLQKSFLS</sequence>
<organism evidence="3 4">
    <name type="scientific">Endozoicomonas lisbonensis</name>
    <dbReference type="NCBI Taxonomy" id="3120522"/>
    <lineage>
        <taxon>Bacteria</taxon>
        <taxon>Pseudomonadati</taxon>
        <taxon>Pseudomonadota</taxon>
        <taxon>Gammaproteobacteria</taxon>
        <taxon>Oceanospirillales</taxon>
        <taxon>Endozoicomonadaceae</taxon>
        <taxon>Endozoicomonas</taxon>
    </lineage>
</organism>
<feature type="domain" description="TnsA endonuclease N-terminal" evidence="2">
    <location>
        <begin position="84"/>
        <end position="183"/>
    </location>
</feature>
<reference evidence="3 4" key="1">
    <citation type="submission" date="2024-06" db="EMBL/GenBank/DDBJ databases">
        <title>Genomic Encyclopedia of Type Strains, Phase V (KMG-V): Genome sequencing to study the core and pangenomes of soil and plant-associated prokaryotes.</title>
        <authorList>
            <person name="Whitman W."/>
        </authorList>
    </citation>
    <scope>NUCLEOTIDE SEQUENCE [LARGE SCALE GENOMIC DNA]</scope>
    <source>
        <strain evidence="3 4">NE40</strain>
    </source>
</reference>
<gene>
    <name evidence="3" type="ORF">V5J35_000894</name>
</gene>
<dbReference type="RefSeq" id="WP_354010094.1">
    <property type="nucleotide sequence ID" value="NZ_JBEWTA010000001.1"/>
</dbReference>
<keyword evidence="4" id="KW-1185">Reference proteome</keyword>
<dbReference type="Pfam" id="PF08722">
    <property type="entry name" value="Tn7_TnsA-like_N"/>
    <property type="match status" value="1"/>
</dbReference>
<dbReference type="CDD" id="cd22362">
    <property type="entry name" value="TnsA_endonuclease-like"/>
    <property type="match status" value="1"/>
</dbReference>
<dbReference type="InterPro" id="IPR011856">
    <property type="entry name" value="tRNA_endonuc-like_dom_sf"/>
</dbReference>
<dbReference type="Pfam" id="PF08721">
    <property type="entry name" value="Tn7_Tnp_TnsA_C"/>
    <property type="match status" value="1"/>
</dbReference>
<proteinExistence type="predicted"/>
<dbReference type="InterPro" id="IPR014832">
    <property type="entry name" value="TnsA_C"/>
</dbReference>
<dbReference type="SUPFAM" id="SSF52980">
    <property type="entry name" value="Restriction endonuclease-like"/>
    <property type="match status" value="1"/>
</dbReference>
<evidence type="ECO:0000259" key="1">
    <source>
        <dbReference type="Pfam" id="PF08721"/>
    </source>
</evidence>
<dbReference type="InterPro" id="IPR014833">
    <property type="entry name" value="TnsA_N"/>
</dbReference>
<evidence type="ECO:0000259" key="2">
    <source>
        <dbReference type="Pfam" id="PF08722"/>
    </source>
</evidence>
<feature type="domain" description="TnsA endonuclease C-terminal" evidence="1">
    <location>
        <begin position="188"/>
        <end position="267"/>
    </location>
</feature>
<evidence type="ECO:0000313" key="3">
    <source>
        <dbReference type="EMBL" id="MET4755702.1"/>
    </source>
</evidence>
<dbReference type="Proteomes" id="UP001549366">
    <property type="component" value="Unassembled WGS sequence"/>
</dbReference>
<dbReference type="EMBL" id="JBEWTB010000002">
    <property type="protein sequence ID" value="MET4755702.1"/>
    <property type="molecule type" value="Genomic_DNA"/>
</dbReference>
<dbReference type="InterPro" id="IPR011335">
    <property type="entry name" value="Restrct_endonuc-II-like"/>
</dbReference>
<name>A0ABV2SD66_9GAMM</name>
<evidence type="ECO:0000313" key="4">
    <source>
        <dbReference type="Proteomes" id="UP001549366"/>
    </source>
</evidence>
<accession>A0ABV2SD66</accession>
<evidence type="ECO:0008006" key="5">
    <source>
        <dbReference type="Google" id="ProtNLM"/>
    </source>
</evidence>
<comment type="caution">
    <text evidence="3">The sequence shown here is derived from an EMBL/GenBank/DDBJ whole genome shotgun (WGS) entry which is preliminary data.</text>
</comment>
<dbReference type="Gene3D" id="3.40.1350.10">
    <property type="match status" value="1"/>
</dbReference>
<protein>
    <recommendedName>
        <fullName evidence="5">TnsA endonuclease N-terminal domain-containing protein</fullName>
    </recommendedName>
</protein>